<keyword evidence="2 4" id="KW-0378">Hydrolase</keyword>
<name>A0A4Q1C7A6_9BACT</name>
<dbReference type="PANTHER" id="PTHR43037:SF5">
    <property type="entry name" value="FERULOYL ESTERASE"/>
    <property type="match status" value="1"/>
</dbReference>
<dbReference type="SUPFAM" id="SSF53474">
    <property type="entry name" value="alpha/beta-Hydrolases"/>
    <property type="match status" value="1"/>
</dbReference>
<comment type="caution">
    <text evidence="4">The sequence shown here is derived from an EMBL/GenBank/DDBJ whole genome shotgun (WGS) entry which is preliminary data.</text>
</comment>
<dbReference type="InterPro" id="IPR029058">
    <property type="entry name" value="AB_hydrolase_fold"/>
</dbReference>
<proteinExistence type="predicted"/>
<sequence length="300" mass="33684">MRPLFAVLLVVVLNATVLAAPSEPQLLRVTYPSPALKAERDYFVYLPPGFEKQEKWPVILFLHGNGQRGDGKGELDYVLEHGPLFEAWCQRRDLPFVIIAPQMPMQDQGGLDYIKDRTPDQIPRRKPEGTNPLRWFPRSQLPMDGVRSEPLPAELGDLRQDPRGWNILERDLLAMIDTVIARYRGDPRRVYLTGLSLGGEGSWALAAAHPSRFAAVAPVVGYGPPSVAPALVAARLPVWVFAGGRDTAEPLQYFYPLVNELERLGHPGVRFTIEADLGHDAWMRVYAGQDLYDWFLAHTK</sequence>
<reference evidence="4 5" key="1">
    <citation type="submission" date="2019-01" db="EMBL/GenBank/DDBJ databases">
        <title>Lacunisphaera sp. strain TWA-58.</title>
        <authorList>
            <person name="Chen W.-M."/>
        </authorList>
    </citation>
    <scope>NUCLEOTIDE SEQUENCE [LARGE SCALE GENOMIC DNA]</scope>
    <source>
        <strain evidence="4 5">TWA-58</strain>
    </source>
</reference>
<protein>
    <submittedName>
        <fullName evidence="4">Alpha/beta hydrolase</fullName>
    </submittedName>
</protein>
<evidence type="ECO:0000313" key="4">
    <source>
        <dbReference type="EMBL" id="RXK54783.1"/>
    </source>
</evidence>
<feature type="chain" id="PRO_5020670006" evidence="3">
    <location>
        <begin position="20"/>
        <end position="300"/>
    </location>
</feature>
<evidence type="ECO:0000313" key="5">
    <source>
        <dbReference type="Proteomes" id="UP000290218"/>
    </source>
</evidence>
<dbReference type="PANTHER" id="PTHR43037">
    <property type="entry name" value="UNNAMED PRODUCT-RELATED"/>
    <property type="match status" value="1"/>
</dbReference>
<feature type="signal peptide" evidence="3">
    <location>
        <begin position="1"/>
        <end position="19"/>
    </location>
</feature>
<dbReference type="OrthoDB" id="9764953at2"/>
<gene>
    <name evidence="4" type="ORF">ESB00_02480</name>
</gene>
<dbReference type="Proteomes" id="UP000290218">
    <property type="component" value="Unassembled WGS sequence"/>
</dbReference>
<dbReference type="InterPro" id="IPR050955">
    <property type="entry name" value="Plant_Biomass_Hydrol_Est"/>
</dbReference>
<organism evidence="4 5">
    <name type="scientific">Oleiharenicola lentus</name>
    <dbReference type="NCBI Taxonomy" id="2508720"/>
    <lineage>
        <taxon>Bacteria</taxon>
        <taxon>Pseudomonadati</taxon>
        <taxon>Verrucomicrobiota</taxon>
        <taxon>Opitutia</taxon>
        <taxon>Opitutales</taxon>
        <taxon>Opitutaceae</taxon>
        <taxon>Oleiharenicola</taxon>
    </lineage>
</organism>
<keyword evidence="5" id="KW-1185">Reference proteome</keyword>
<dbReference type="GO" id="GO:0016787">
    <property type="term" value="F:hydrolase activity"/>
    <property type="evidence" value="ECO:0007669"/>
    <property type="project" value="UniProtKB-KW"/>
</dbReference>
<evidence type="ECO:0000256" key="2">
    <source>
        <dbReference type="ARBA" id="ARBA00022801"/>
    </source>
</evidence>
<evidence type="ECO:0000256" key="1">
    <source>
        <dbReference type="ARBA" id="ARBA00022729"/>
    </source>
</evidence>
<dbReference type="Gene3D" id="3.40.50.1820">
    <property type="entry name" value="alpha/beta hydrolase"/>
    <property type="match status" value="1"/>
</dbReference>
<accession>A0A4Q1C7A6</accession>
<dbReference type="RefSeq" id="WP_129046146.1">
    <property type="nucleotide sequence ID" value="NZ_SDHX01000001.1"/>
</dbReference>
<dbReference type="EMBL" id="SDHX01000001">
    <property type="protein sequence ID" value="RXK54783.1"/>
    <property type="molecule type" value="Genomic_DNA"/>
</dbReference>
<dbReference type="AlphaFoldDB" id="A0A4Q1C7A6"/>
<evidence type="ECO:0000256" key="3">
    <source>
        <dbReference type="SAM" id="SignalP"/>
    </source>
</evidence>
<keyword evidence="1 3" id="KW-0732">Signal</keyword>